<dbReference type="InParanoid" id="D7G152"/>
<dbReference type="InterPro" id="IPR057646">
    <property type="entry name" value="WD40_WDHD1_1st"/>
</dbReference>
<dbReference type="InterPro" id="IPR036322">
    <property type="entry name" value="WD40_repeat_dom_sf"/>
</dbReference>
<feature type="region of interest" description="Disordered" evidence="6">
    <location>
        <begin position="355"/>
        <end position="389"/>
    </location>
</feature>
<feature type="repeat" description="WD" evidence="5">
    <location>
        <begin position="149"/>
        <end position="183"/>
    </location>
</feature>
<feature type="repeat" description="WD" evidence="5">
    <location>
        <begin position="254"/>
        <end position="296"/>
    </location>
</feature>
<dbReference type="EMBL" id="FN648636">
    <property type="protein sequence ID" value="CBJ33162.1"/>
    <property type="molecule type" value="Genomic_DNA"/>
</dbReference>
<dbReference type="GO" id="GO:0006261">
    <property type="term" value="P:DNA-templated DNA replication"/>
    <property type="evidence" value="ECO:0007669"/>
    <property type="project" value="TreeGrafter"/>
</dbReference>
<dbReference type="Gene3D" id="2.130.10.10">
    <property type="entry name" value="YVTN repeat-like/Quinoprotein amine dehydrogenase"/>
    <property type="match status" value="2"/>
</dbReference>
<feature type="compositionally biased region" description="Basic and acidic residues" evidence="6">
    <location>
        <begin position="796"/>
        <end position="811"/>
    </location>
</feature>
<dbReference type="STRING" id="2880.D7G152"/>
<evidence type="ECO:0000256" key="2">
    <source>
        <dbReference type="ARBA" id="ARBA00022574"/>
    </source>
</evidence>
<dbReference type="OMA" id="RYAHTNG"/>
<evidence type="ECO:0000256" key="4">
    <source>
        <dbReference type="ARBA" id="ARBA00023242"/>
    </source>
</evidence>
<evidence type="ECO:0000313" key="10">
    <source>
        <dbReference type="EMBL" id="CBJ33162.1"/>
    </source>
</evidence>
<evidence type="ECO:0000259" key="9">
    <source>
        <dbReference type="Pfam" id="PF24817"/>
    </source>
</evidence>
<dbReference type="InterPro" id="IPR019775">
    <property type="entry name" value="WD40_repeat_CS"/>
</dbReference>
<dbReference type="PANTHER" id="PTHR19932">
    <property type="entry name" value="WD REPEAT AND HMG-BOX DNA BINDING PROTEIN"/>
    <property type="match status" value="1"/>
</dbReference>
<evidence type="ECO:0000256" key="5">
    <source>
        <dbReference type="PROSITE-ProRule" id="PRU00221"/>
    </source>
</evidence>
<evidence type="ECO:0000256" key="1">
    <source>
        <dbReference type="ARBA" id="ARBA00004123"/>
    </source>
</evidence>
<feature type="compositionally biased region" description="Low complexity" evidence="6">
    <location>
        <begin position="940"/>
        <end position="958"/>
    </location>
</feature>
<reference evidence="10 11" key="1">
    <citation type="journal article" date="2010" name="Nature">
        <title>The Ectocarpus genome and the independent evolution of multicellularity in brown algae.</title>
        <authorList>
            <person name="Cock J.M."/>
            <person name="Sterck L."/>
            <person name="Rouze P."/>
            <person name="Scornet D."/>
            <person name="Allen A.E."/>
            <person name="Amoutzias G."/>
            <person name="Anthouard V."/>
            <person name="Artiguenave F."/>
            <person name="Aury J.M."/>
            <person name="Badger J.H."/>
            <person name="Beszteri B."/>
            <person name="Billiau K."/>
            <person name="Bonnet E."/>
            <person name="Bothwell J.H."/>
            <person name="Bowler C."/>
            <person name="Boyen C."/>
            <person name="Brownlee C."/>
            <person name="Carrano C.J."/>
            <person name="Charrier B."/>
            <person name="Cho G.Y."/>
            <person name="Coelho S.M."/>
            <person name="Collen J."/>
            <person name="Corre E."/>
            <person name="Da Silva C."/>
            <person name="Delage L."/>
            <person name="Delaroque N."/>
            <person name="Dittami S.M."/>
            <person name="Doulbeau S."/>
            <person name="Elias M."/>
            <person name="Farnham G."/>
            <person name="Gachon C.M."/>
            <person name="Gschloessl B."/>
            <person name="Heesch S."/>
            <person name="Jabbari K."/>
            <person name="Jubin C."/>
            <person name="Kawai H."/>
            <person name="Kimura K."/>
            <person name="Kloareg B."/>
            <person name="Kupper F.C."/>
            <person name="Lang D."/>
            <person name="Le Bail A."/>
            <person name="Leblanc C."/>
            <person name="Lerouge P."/>
            <person name="Lohr M."/>
            <person name="Lopez P.J."/>
            <person name="Martens C."/>
            <person name="Maumus F."/>
            <person name="Michel G."/>
            <person name="Miranda-Saavedra D."/>
            <person name="Morales J."/>
            <person name="Moreau H."/>
            <person name="Motomura T."/>
            <person name="Nagasato C."/>
            <person name="Napoli C.A."/>
            <person name="Nelson D.R."/>
            <person name="Nyvall-Collen P."/>
            <person name="Peters A.F."/>
            <person name="Pommier C."/>
            <person name="Potin P."/>
            <person name="Poulain J."/>
            <person name="Quesneville H."/>
            <person name="Read B."/>
            <person name="Rensing S.A."/>
            <person name="Ritter A."/>
            <person name="Rousvoal S."/>
            <person name="Samanta M."/>
            <person name="Samson G."/>
            <person name="Schroeder D.C."/>
            <person name="Segurens B."/>
            <person name="Strittmatter M."/>
            <person name="Tonon T."/>
            <person name="Tregear J.W."/>
            <person name="Valentin K."/>
            <person name="von Dassow P."/>
            <person name="Yamagishi T."/>
            <person name="Van de Peer Y."/>
            <person name="Wincker P."/>
        </authorList>
    </citation>
    <scope>NUCLEOTIDE SEQUENCE [LARGE SCALE GENOMIC DNA]</scope>
    <source>
        <strain evidence="11">Ec32 / CCAP1310/4</strain>
    </source>
</reference>
<dbReference type="InterPro" id="IPR015943">
    <property type="entry name" value="WD40/YVTN_repeat-like_dom_sf"/>
</dbReference>
<dbReference type="PROSITE" id="PS50082">
    <property type="entry name" value="WD_REPEATS_2"/>
    <property type="match status" value="2"/>
</dbReference>
<dbReference type="PROSITE" id="PS00678">
    <property type="entry name" value="WD_REPEATS_1"/>
    <property type="match status" value="1"/>
</dbReference>
<evidence type="ECO:0000313" key="11">
    <source>
        <dbReference type="Proteomes" id="UP000002630"/>
    </source>
</evidence>
<keyword evidence="4" id="KW-0539">Nucleus</keyword>
<feature type="domain" description="WDHD1/CFT4 helical bundle" evidence="8">
    <location>
        <begin position="674"/>
        <end position="745"/>
    </location>
</feature>
<feature type="compositionally biased region" description="Acidic residues" evidence="6">
    <location>
        <begin position="747"/>
        <end position="760"/>
    </location>
</feature>
<evidence type="ECO:0000256" key="6">
    <source>
        <dbReference type="SAM" id="MobiDB-lite"/>
    </source>
</evidence>
<dbReference type="SUPFAM" id="SSF50978">
    <property type="entry name" value="WD40 repeat-like"/>
    <property type="match status" value="1"/>
</dbReference>
<dbReference type="InterPro" id="IPR001680">
    <property type="entry name" value="WD40_rpt"/>
</dbReference>
<dbReference type="GO" id="GO:0043596">
    <property type="term" value="C:nuclear replication fork"/>
    <property type="evidence" value="ECO:0007669"/>
    <property type="project" value="TreeGrafter"/>
</dbReference>
<keyword evidence="3" id="KW-0677">Repeat</keyword>
<dbReference type="InterPro" id="IPR048591">
    <property type="entry name" value="WDHD1/CFT4_hel"/>
</dbReference>
<dbReference type="SMART" id="SM00320">
    <property type="entry name" value="WD40"/>
    <property type="match status" value="4"/>
</dbReference>
<keyword evidence="11" id="KW-1185">Reference proteome</keyword>
<dbReference type="GO" id="GO:0003682">
    <property type="term" value="F:chromatin binding"/>
    <property type="evidence" value="ECO:0007669"/>
    <property type="project" value="TreeGrafter"/>
</dbReference>
<dbReference type="Pfam" id="PF20946">
    <property type="entry name" value="Ctf4_C"/>
    <property type="match status" value="1"/>
</dbReference>
<dbReference type="OrthoDB" id="427368at2759"/>
<protein>
    <submittedName>
        <fullName evidence="10">Uncharacterized protein</fullName>
    </submittedName>
</protein>
<organism evidence="10 11">
    <name type="scientific">Ectocarpus siliculosus</name>
    <name type="common">Brown alga</name>
    <name type="synonym">Conferva siliculosa</name>
    <dbReference type="NCBI Taxonomy" id="2880"/>
    <lineage>
        <taxon>Eukaryota</taxon>
        <taxon>Sar</taxon>
        <taxon>Stramenopiles</taxon>
        <taxon>Ochrophyta</taxon>
        <taxon>PX clade</taxon>
        <taxon>Phaeophyceae</taxon>
        <taxon>Ectocarpales</taxon>
        <taxon>Ectocarpaceae</taxon>
        <taxon>Ectocarpus</taxon>
    </lineage>
</organism>
<evidence type="ECO:0000259" key="7">
    <source>
        <dbReference type="Pfam" id="PF12341"/>
    </source>
</evidence>
<dbReference type="EMBL" id="FN649731">
    <property type="protein sequence ID" value="CBJ33162.1"/>
    <property type="molecule type" value="Genomic_DNA"/>
</dbReference>
<dbReference type="PROSITE" id="PS50294">
    <property type="entry name" value="WD_REPEATS_REGION"/>
    <property type="match status" value="2"/>
</dbReference>
<gene>
    <name evidence="10" type="ORF">Esi_0435_0009</name>
</gene>
<feature type="compositionally biased region" description="Acidic residues" evidence="6">
    <location>
        <begin position="892"/>
        <end position="902"/>
    </location>
</feature>
<dbReference type="PANTHER" id="PTHR19932:SF10">
    <property type="entry name" value="WD REPEAT AND HMG-BOX DNA-BINDING PROTEIN 1"/>
    <property type="match status" value="1"/>
</dbReference>
<feature type="domain" description="WDHD1/CFT4 second beta-propeller" evidence="7">
    <location>
        <begin position="446"/>
        <end position="622"/>
    </location>
</feature>
<feature type="domain" description="WDHD1 first WD40" evidence="9">
    <location>
        <begin position="20"/>
        <end position="314"/>
    </location>
</feature>
<feature type="compositionally biased region" description="Basic and acidic residues" evidence="6">
    <location>
        <begin position="961"/>
        <end position="972"/>
    </location>
</feature>
<accession>D7G152</accession>
<feature type="compositionally biased region" description="Acidic residues" evidence="6">
    <location>
        <begin position="853"/>
        <end position="872"/>
    </location>
</feature>
<keyword evidence="2 5" id="KW-0853">WD repeat</keyword>
<dbReference type="Proteomes" id="UP000002630">
    <property type="component" value="Linkage Group LG06"/>
</dbReference>
<feature type="compositionally biased region" description="Basic and acidic residues" evidence="6">
    <location>
        <begin position="355"/>
        <end position="364"/>
    </location>
</feature>
<evidence type="ECO:0000259" key="8">
    <source>
        <dbReference type="Pfam" id="PF20946"/>
    </source>
</evidence>
<dbReference type="GO" id="GO:0000278">
    <property type="term" value="P:mitotic cell cycle"/>
    <property type="evidence" value="ECO:0007669"/>
    <property type="project" value="TreeGrafter"/>
</dbReference>
<comment type="subcellular location">
    <subcellularLocation>
        <location evidence="1">Nucleus</location>
    </subcellularLocation>
</comment>
<name>D7G152_ECTSI</name>
<sequence length="972" mass="102934">MSEPEGVKAWFACGPGMCDMDAATTSDGLRIFAGGAEGMVKVFDPKSSSIQDAVAELNLDVNDEGDEGLAVTAVAVSPAGDELAVGLRNGDVKLHGLPKLDFKSMLTRFTAPVLGLAYGMKDGDVIAACSEEPGIRVVRRSNNSKVLTLTDMSGGVKSVDWDPRGDFLAASGFDGTVKVWRVDPSLDDLSTEVVMSESYFVKEAIGGSAEFEHLGKVAWHPDGKSLSVTGAADPLMLMRDSWKRSIIVPENAEDGGHTKEITIAAFSPDGGQHLATAALDGRVVVWNVEDKLAVKTFVNTDQENWRHLKWLDKSTVAALSIGGGVCTLSYDPVTAAAKPTEKSCGNSATEYLKDAGEEPADRQAGRRGKGSSKHLFDEEAAEDKDGNISEADTAEIADGADDIAAGDITVETTPRQDPFQPSSTPLGDTRRYLCWNRVGTIVSVDEESVVSVAVGRGWVAAATNRQLVRLFSASGLQGETIMLPGPVVSMVGSGDVLMVAFHKGEPIGDGQNLGYKLLDVGGKRELSKGGLCLSPGSELTWLGSSEEGMVMAMDSAGLVSALTRSFGWQWTPLLDTLKVSKSKRYRFWPVGVVSGKLLAATLKDGEEHPAAYPRPVITAVPLTAICAQSQDGEEMSKFDKSFPAMEARAKQRKFNLDHGLVMGDDVSAEPEEMEGELMTQLAKLDTMVVKRIQEACAAEKPERAMDLSSLLHLEKSYSIAIKVANHHGLTSLAAGMDDAMVAKFQGPDDEDAFDGDEGSEAGDGGWARSGRSGGAAGGGRGGGGGGDEEQNLGPLDRARLEQARRKSREESVAPPRRPPPPAAGGPGGRYDGGEDEDGDGVDGFTPGNPVGVDDSDDGGGAADEAEIVDSDDNNGGSAGGVAKGRKRRMQEQEQEEEEEEEVAPPLAPRNPFARGGKTFASPPRKKRKDVLETMNDLRGSPSPVSSKRPPLSRLSSFSAEARTKNRNDRNVL</sequence>
<dbReference type="eggNOG" id="KOG1274">
    <property type="taxonomic scope" value="Eukaryota"/>
</dbReference>
<evidence type="ECO:0000256" key="3">
    <source>
        <dbReference type="ARBA" id="ARBA00022737"/>
    </source>
</evidence>
<dbReference type="Pfam" id="PF12341">
    <property type="entry name" value="Mcl1_mid"/>
    <property type="match status" value="1"/>
</dbReference>
<feature type="region of interest" description="Disordered" evidence="6">
    <location>
        <begin position="745"/>
        <end position="972"/>
    </location>
</feature>
<dbReference type="InterPro" id="IPR022100">
    <property type="entry name" value="WDHD1/CFT4_beta-prop_2nd"/>
</dbReference>
<dbReference type="AlphaFoldDB" id="D7G152"/>
<dbReference type="GO" id="GO:0006281">
    <property type="term" value="P:DNA repair"/>
    <property type="evidence" value="ECO:0007669"/>
    <property type="project" value="TreeGrafter"/>
</dbReference>
<dbReference type="Pfam" id="PF24817">
    <property type="entry name" value="WD40_WDHD1_1st"/>
    <property type="match status" value="1"/>
</dbReference>
<feature type="compositionally biased region" description="Gly residues" evidence="6">
    <location>
        <begin position="761"/>
        <end position="785"/>
    </location>
</feature>
<proteinExistence type="predicted"/>